<dbReference type="InterPro" id="IPR001647">
    <property type="entry name" value="HTH_TetR"/>
</dbReference>
<keyword evidence="2" id="KW-0805">Transcription regulation</keyword>
<evidence type="ECO:0000313" key="7">
    <source>
        <dbReference type="EMBL" id="TQL38911.1"/>
    </source>
</evidence>
<feature type="DNA-binding region" description="H-T-H motif" evidence="5">
    <location>
        <begin position="37"/>
        <end position="56"/>
    </location>
</feature>
<evidence type="ECO:0000256" key="3">
    <source>
        <dbReference type="ARBA" id="ARBA00023125"/>
    </source>
</evidence>
<evidence type="ECO:0000259" key="6">
    <source>
        <dbReference type="PROSITE" id="PS50977"/>
    </source>
</evidence>
<name>A0A542XST8_SALAC</name>
<dbReference type="SUPFAM" id="SSF48498">
    <property type="entry name" value="Tetracyclin repressor-like, C-terminal domain"/>
    <property type="match status" value="1"/>
</dbReference>
<sequence>MAAVRTRGVGSEHEHRRNEIADAVLAIVAERGLAAVSLAAVAAQAGVSPGRVQHYFPAKRELIEAAFERGNALSSGRIAAKAGPDDRDVSRRRLLTVVLTELIPYDAVTRAHLRVRQSFTAAALADEAIAARLRVDYAHLHDRLADLLRYDQAAGRLRAQTNPAEVAVTLVALAEGLAYYVLIGVRPAEAARDQVLAAISEVYLVA</sequence>
<reference evidence="7 8" key="1">
    <citation type="submission" date="2019-06" db="EMBL/GenBank/DDBJ databases">
        <title>Sequencing the genomes of 1000 actinobacteria strains.</title>
        <authorList>
            <person name="Klenk H.-P."/>
        </authorList>
    </citation>
    <scope>NUCLEOTIDE SEQUENCE [LARGE SCALE GENOMIC DNA]</scope>
    <source>
        <strain evidence="7 8">DSM 44819</strain>
    </source>
</reference>
<dbReference type="Pfam" id="PF00440">
    <property type="entry name" value="TetR_N"/>
    <property type="match status" value="1"/>
</dbReference>
<evidence type="ECO:0000256" key="5">
    <source>
        <dbReference type="PROSITE-ProRule" id="PRU00335"/>
    </source>
</evidence>
<evidence type="ECO:0000313" key="8">
    <source>
        <dbReference type="Proteomes" id="UP000315983"/>
    </source>
</evidence>
<keyword evidence="1" id="KW-0678">Repressor</keyword>
<dbReference type="InterPro" id="IPR009057">
    <property type="entry name" value="Homeodomain-like_sf"/>
</dbReference>
<evidence type="ECO:0000256" key="2">
    <source>
        <dbReference type="ARBA" id="ARBA00023015"/>
    </source>
</evidence>
<protein>
    <submittedName>
        <fullName evidence="7">TetR family transcriptional regulator</fullName>
    </submittedName>
</protein>
<keyword evidence="4" id="KW-0804">Transcription</keyword>
<dbReference type="PANTHER" id="PTHR47506:SF6">
    <property type="entry name" value="HTH-TYPE TRANSCRIPTIONAL REPRESSOR NEMR"/>
    <property type="match status" value="1"/>
</dbReference>
<feature type="domain" description="HTH tetR-type" evidence="6">
    <location>
        <begin position="14"/>
        <end position="74"/>
    </location>
</feature>
<dbReference type="PROSITE" id="PS50977">
    <property type="entry name" value="HTH_TETR_2"/>
    <property type="match status" value="1"/>
</dbReference>
<dbReference type="PRINTS" id="PR00455">
    <property type="entry name" value="HTHTETR"/>
</dbReference>
<gene>
    <name evidence="7" type="ORF">FB564_4129</name>
</gene>
<accession>A0A542XST8</accession>
<dbReference type="Proteomes" id="UP000315983">
    <property type="component" value="Unassembled WGS sequence"/>
</dbReference>
<evidence type="ECO:0000256" key="4">
    <source>
        <dbReference type="ARBA" id="ARBA00023163"/>
    </source>
</evidence>
<dbReference type="InterPro" id="IPR039538">
    <property type="entry name" value="BetI_C"/>
</dbReference>
<organism evidence="7 8">
    <name type="scientific">Salinispora arenicola</name>
    <dbReference type="NCBI Taxonomy" id="168697"/>
    <lineage>
        <taxon>Bacteria</taxon>
        <taxon>Bacillati</taxon>
        <taxon>Actinomycetota</taxon>
        <taxon>Actinomycetes</taxon>
        <taxon>Micromonosporales</taxon>
        <taxon>Micromonosporaceae</taxon>
        <taxon>Salinispora</taxon>
    </lineage>
</organism>
<dbReference type="AlphaFoldDB" id="A0A542XST8"/>
<dbReference type="EMBL" id="VFOL01000001">
    <property type="protein sequence ID" value="TQL38911.1"/>
    <property type="molecule type" value="Genomic_DNA"/>
</dbReference>
<comment type="caution">
    <text evidence="7">The sequence shown here is derived from an EMBL/GenBank/DDBJ whole genome shotgun (WGS) entry which is preliminary data.</text>
</comment>
<evidence type="ECO:0000256" key="1">
    <source>
        <dbReference type="ARBA" id="ARBA00022491"/>
    </source>
</evidence>
<keyword evidence="3 5" id="KW-0238">DNA-binding</keyword>
<dbReference type="GO" id="GO:0003677">
    <property type="term" value="F:DNA binding"/>
    <property type="evidence" value="ECO:0007669"/>
    <property type="project" value="UniProtKB-UniRule"/>
</dbReference>
<dbReference type="InterPro" id="IPR036271">
    <property type="entry name" value="Tet_transcr_reg_TetR-rel_C_sf"/>
</dbReference>
<dbReference type="Gene3D" id="1.10.357.10">
    <property type="entry name" value="Tetracycline Repressor, domain 2"/>
    <property type="match status" value="1"/>
</dbReference>
<proteinExistence type="predicted"/>
<dbReference type="Pfam" id="PF13977">
    <property type="entry name" value="TetR_C_6"/>
    <property type="match status" value="1"/>
</dbReference>
<dbReference type="PANTHER" id="PTHR47506">
    <property type="entry name" value="TRANSCRIPTIONAL REGULATORY PROTEIN"/>
    <property type="match status" value="1"/>
</dbReference>
<dbReference type="SUPFAM" id="SSF46689">
    <property type="entry name" value="Homeodomain-like"/>
    <property type="match status" value="1"/>
</dbReference>